<name>A0A7W5H6K5_9BACT</name>
<comment type="caution">
    <text evidence="1">The sequence shown here is derived from an EMBL/GenBank/DDBJ whole genome shotgun (WGS) entry which is preliminary data.</text>
</comment>
<sequence length="45" mass="5017">MVSLIQMVYLHPAHSVSLSSVNSVWRVVHPSTKDDRVMKVPKSGI</sequence>
<organism evidence="1 2">
    <name type="scientific">Aporhodopirellula rubra</name>
    <dbReference type="NCBI Taxonomy" id="980271"/>
    <lineage>
        <taxon>Bacteria</taxon>
        <taxon>Pseudomonadati</taxon>
        <taxon>Planctomycetota</taxon>
        <taxon>Planctomycetia</taxon>
        <taxon>Pirellulales</taxon>
        <taxon>Pirellulaceae</taxon>
        <taxon>Aporhodopirellula</taxon>
    </lineage>
</organism>
<gene>
    <name evidence="1" type="ORF">FHS27_002760</name>
</gene>
<dbReference type="Proteomes" id="UP000536179">
    <property type="component" value="Unassembled WGS sequence"/>
</dbReference>
<dbReference type="AlphaFoldDB" id="A0A7W5H6K5"/>
<evidence type="ECO:0000313" key="2">
    <source>
        <dbReference type="Proteomes" id="UP000536179"/>
    </source>
</evidence>
<protein>
    <submittedName>
        <fullName evidence="1">Uncharacterized protein</fullName>
    </submittedName>
</protein>
<proteinExistence type="predicted"/>
<keyword evidence="2" id="KW-1185">Reference proteome</keyword>
<dbReference type="EMBL" id="JACHXU010000008">
    <property type="protein sequence ID" value="MBB3206946.1"/>
    <property type="molecule type" value="Genomic_DNA"/>
</dbReference>
<evidence type="ECO:0000313" key="1">
    <source>
        <dbReference type="EMBL" id="MBB3206946.1"/>
    </source>
</evidence>
<accession>A0A7W5H6K5</accession>
<reference evidence="1 2" key="1">
    <citation type="submission" date="2020-08" db="EMBL/GenBank/DDBJ databases">
        <title>Genomic Encyclopedia of Type Strains, Phase III (KMG-III): the genomes of soil and plant-associated and newly described type strains.</title>
        <authorList>
            <person name="Whitman W."/>
        </authorList>
    </citation>
    <scope>NUCLEOTIDE SEQUENCE [LARGE SCALE GENOMIC DNA]</scope>
    <source>
        <strain evidence="1 2">CECT 8075</strain>
    </source>
</reference>